<evidence type="ECO:0000313" key="1">
    <source>
        <dbReference type="EMBL" id="KAK7310968.1"/>
    </source>
</evidence>
<sequence>MLFLSLLLRSNQTDCKNNNIQNEFHDLFFTFIPFHNSVHFRCIIFKLLLHSNCHRQFLILNSILLRGSSSSLSL</sequence>
<dbReference type="AlphaFoldDB" id="A0AAN9PVZ5"/>
<comment type="caution">
    <text evidence="1">The sequence shown here is derived from an EMBL/GenBank/DDBJ whole genome shotgun (WGS) entry which is preliminary data.</text>
</comment>
<protein>
    <submittedName>
        <fullName evidence="1">Uncharacterized protein</fullName>
    </submittedName>
</protein>
<evidence type="ECO:0000313" key="2">
    <source>
        <dbReference type="Proteomes" id="UP001359559"/>
    </source>
</evidence>
<gene>
    <name evidence="1" type="ORF">RJT34_08789</name>
</gene>
<proteinExistence type="predicted"/>
<name>A0AAN9PVZ5_CLITE</name>
<keyword evidence="2" id="KW-1185">Reference proteome</keyword>
<dbReference type="EMBL" id="JAYKXN010000002">
    <property type="protein sequence ID" value="KAK7310968.1"/>
    <property type="molecule type" value="Genomic_DNA"/>
</dbReference>
<accession>A0AAN9PVZ5</accession>
<dbReference type="Proteomes" id="UP001359559">
    <property type="component" value="Unassembled WGS sequence"/>
</dbReference>
<organism evidence="1 2">
    <name type="scientific">Clitoria ternatea</name>
    <name type="common">Butterfly pea</name>
    <dbReference type="NCBI Taxonomy" id="43366"/>
    <lineage>
        <taxon>Eukaryota</taxon>
        <taxon>Viridiplantae</taxon>
        <taxon>Streptophyta</taxon>
        <taxon>Embryophyta</taxon>
        <taxon>Tracheophyta</taxon>
        <taxon>Spermatophyta</taxon>
        <taxon>Magnoliopsida</taxon>
        <taxon>eudicotyledons</taxon>
        <taxon>Gunneridae</taxon>
        <taxon>Pentapetalae</taxon>
        <taxon>rosids</taxon>
        <taxon>fabids</taxon>
        <taxon>Fabales</taxon>
        <taxon>Fabaceae</taxon>
        <taxon>Papilionoideae</taxon>
        <taxon>50 kb inversion clade</taxon>
        <taxon>NPAAA clade</taxon>
        <taxon>indigoferoid/millettioid clade</taxon>
        <taxon>Phaseoleae</taxon>
        <taxon>Clitoria</taxon>
    </lineage>
</organism>
<reference evidence="1 2" key="1">
    <citation type="submission" date="2024-01" db="EMBL/GenBank/DDBJ databases">
        <title>The genomes of 5 underutilized Papilionoideae crops provide insights into root nodulation and disease resistance.</title>
        <authorList>
            <person name="Yuan L."/>
        </authorList>
    </citation>
    <scope>NUCLEOTIDE SEQUENCE [LARGE SCALE GENOMIC DNA]</scope>
    <source>
        <strain evidence="1">LY-2023</strain>
        <tissue evidence="1">Leaf</tissue>
    </source>
</reference>